<protein>
    <submittedName>
        <fullName evidence="2">Uncharacterized protein</fullName>
    </submittedName>
</protein>
<feature type="transmembrane region" description="Helical" evidence="1">
    <location>
        <begin position="49"/>
        <end position="69"/>
    </location>
</feature>
<dbReference type="Proteomes" id="UP001569428">
    <property type="component" value="Unassembled WGS sequence"/>
</dbReference>
<reference evidence="2 3" key="1">
    <citation type="submission" date="2024-08" db="EMBL/GenBank/DDBJ databases">
        <authorList>
            <person name="Ishaq N."/>
        </authorList>
    </citation>
    <scope>NUCLEOTIDE SEQUENCE [LARGE SCALE GENOMIC DNA]</scope>
    <source>
        <strain evidence="2 3">DSM 18651</strain>
    </source>
</reference>
<proteinExistence type="predicted"/>
<dbReference type="EMBL" id="JBGMEK010000001">
    <property type="protein sequence ID" value="MFA0809444.1"/>
    <property type="molecule type" value="Genomic_DNA"/>
</dbReference>
<accession>A0ABV4NTY1</accession>
<keyword evidence="1" id="KW-0812">Transmembrane</keyword>
<gene>
    <name evidence="2" type="ORF">ACCI49_00810</name>
</gene>
<evidence type="ECO:0000313" key="3">
    <source>
        <dbReference type="Proteomes" id="UP001569428"/>
    </source>
</evidence>
<keyword evidence="1" id="KW-0472">Membrane</keyword>
<evidence type="ECO:0000313" key="2">
    <source>
        <dbReference type="EMBL" id="MFA0809444.1"/>
    </source>
</evidence>
<comment type="caution">
    <text evidence="2">The sequence shown here is derived from an EMBL/GenBank/DDBJ whole genome shotgun (WGS) entry which is preliminary data.</text>
</comment>
<name>A0ABV4NTY1_9GAMM</name>
<keyword evidence="1" id="KW-1133">Transmembrane helix</keyword>
<evidence type="ECO:0000256" key="1">
    <source>
        <dbReference type="SAM" id="Phobius"/>
    </source>
</evidence>
<organism evidence="2 3">
    <name type="scientific">Microbulbifer epialgicus</name>
    <dbReference type="NCBI Taxonomy" id="393907"/>
    <lineage>
        <taxon>Bacteria</taxon>
        <taxon>Pseudomonadati</taxon>
        <taxon>Pseudomonadota</taxon>
        <taxon>Gammaproteobacteria</taxon>
        <taxon>Cellvibrionales</taxon>
        <taxon>Microbulbiferaceae</taxon>
        <taxon>Microbulbifer</taxon>
    </lineage>
</organism>
<feature type="transmembrane region" description="Helical" evidence="1">
    <location>
        <begin position="115"/>
        <end position="135"/>
    </location>
</feature>
<sequence>MSEELQNSRDDETYKLLDQERQRFIREQRLRPKLWLRTAWALTKFVKFVLTRATIALLILPPAIFYWLALFASSYEITALIDILAHVGVGTTPISGNGVSQNETVSSLSVDNIGITIWLLVGASSMLIICLLLPMRSPIQKATDKHMMRCTTPGSLTSGSLTTKKKYLSDIDQSSANTTSTPIASEQG</sequence>
<dbReference type="RefSeq" id="WP_371837063.1">
    <property type="nucleotide sequence ID" value="NZ_JBGMEK010000001.1"/>
</dbReference>
<keyword evidence="3" id="KW-1185">Reference proteome</keyword>